<dbReference type="InterPro" id="IPR011042">
    <property type="entry name" value="6-blade_b-propeller_TolB-like"/>
</dbReference>
<protein>
    <submittedName>
        <fullName evidence="3">PD40 domain-containing protein</fullName>
    </submittedName>
</protein>
<evidence type="ECO:0000256" key="1">
    <source>
        <dbReference type="ARBA" id="ARBA00009820"/>
    </source>
</evidence>
<comment type="similarity">
    <text evidence="1">Belongs to the TolB family.</text>
</comment>
<gene>
    <name evidence="3" type="ORF">H0921_15350</name>
</gene>
<evidence type="ECO:0000313" key="3">
    <source>
        <dbReference type="EMBL" id="MBA2227535.1"/>
    </source>
</evidence>
<dbReference type="AlphaFoldDB" id="A0A7V8VGC2"/>
<dbReference type="Pfam" id="PF26549">
    <property type="entry name" value="Tricorn_N"/>
    <property type="match status" value="1"/>
</dbReference>
<dbReference type="PANTHER" id="PTHR36842:SF1">
    <property type="entry name" value="PROTEIN TOLB"/>
    <property type="match status" value="1"/>
</dbReference>
<reference evidence="3 4" key="1">
    <citation type="submission" date="2020-07" db="EMBL/GenBank/DDBJ databases">
        <title>Thermogemmata thermophila gen. nov., sp. nov., a novel moderate thermophilic planctomycete from a Kamchatka hot spring.</title>
        <authorList>
            <person name="Elcheninov A.G."/>
            <person name="Podosokorskaya O.A."/>
            <person name="Kovaleva O.L."/>
            <person name="Novikov A."/>
            <person name="Bonch-Osmolovskaya E.A."/>
            <person name="Toshchakov S.V."/>
            <person name="Kublanov I.V."/>
        </authorList>
    </citation>
    <scope>NUCLEOTIDE SEQUENCE [LARGE SCALE GENOMIC DNA]</scope>
    <source>
        <strain evidence="3 4">2918</strain>
    </source>
</reference>
<accession>A0A7V8VGC2</accession>
<sequence>MPLAISQAADPPSSAPQAPDAPGEPRRLTTDGSYKYHLQWSPDGQTLLFTRIHEGLMALWTIPISGGPMKRLLPGHKEPHFDGHFSPDGQRIVYVYDRLQGTDGKLQINICQADGSEDKVFIPHQAFEESPRFHPRGEFVLWVSTRQKNPDLFTVDAQGKNEKRLTNHPALDLHPAWSPDGRQIAFSSNRHGPQKIYLMDADGSNVRRLTDGEGLDSWPAWRPDGQWLAFASHRSGNYDIWLIRPDGQGLRNLTRHPAHDTCPAWSPDGRRLAFISNRHGGSDIYILSMDGHLPLPRPREK</sequence>
<organism evidence="3 4">
    <name type="scientific">Thermogemmata fonticola</name>
    <dbReference type="NCBI Taxonomy" id="2755323"/>
    <lineage>
        <taxon>Bacteria</taxon>
        <taxon>Pseudomonadati</taxon>
        <taxon>Planctomycetota</taxon>
        <taxon>Planctomycetia</taxon>
        <taxon>Gemmatales</taxon>
        <taxon>Gemmataceae</taxon>
        <taxon>Thermogemmata</taxon>
    </lineage>
</organism>
<dbReference type="PANTHER" id="PTHR36842">
    <property type="entry name" value="PROTEIN TOLB HOMOLOG"/>
    <property type="match status" value="1"/>
</dbReference>
<evidence type="ECO:0000313" key="4">
    <source>
        <dbReference type="Proteomes" id="UP000542342"/>
    </source>
</evidence>
<keyword evidence="4" id="KW-1185">Reference proteome</keyword>
<dbReference type="Gene3D" id="2.120.10.60">
    <property type="entry name" value="Tricorn protease N-terminal domain"/>
    <property type="match status" value="1"/>
</dbReference>
<name>A0A7V8VGC2_9BACT</name>
<evidence type="ECO:0000256" key="2">
    <source>
        <dbReference type="SAM" id="MobiDB-lite"/>
    </source>
</evidence>
<dbReference type="RefSeq" id="WP_194539400.1">
    <property type="nucleotide sequence ID" value="NZ_JACEFB010000015.1"/>
</dbReference>
<feature type="region of interest" description="Disordered" evidence="2">
    <location>
        <begin position="1"/>
        <end position="30"/>
    </location>
</feature>
<dbReference type="InterPro" id="IPR011659">
    <property type="entry name" value="WD40"/>
</dbReference>
<dbReference type="SUPFAM" id="SSF82171">
    <property type="entry name" value="DPP6 N-terminal domain-like"/>
    <property type="match status" value="1"/>
</dbReference>
<proteinExistence type="inferred from homology"/>
<dbReference type="Proteomes" id="UP000542342">
    <property type="component" value="Unassembled WGS sequence"/>
</dbReference>
<dbReference type="Gene3D" id="2.120.10.30">
    <property type="entry name" value="TolB, C-terminal domain"/>
    <property type="match status" value="2"/>
</dbReference>
<comment type="caution">
    <text evidence="3">The sequence shown here is derived from an EMBL/GenBank/DDBJ whole genome shotgun (WGS) entry which is preliminary data.</text>
</comment>
<feature type="compositionally biased region" description="Low complexity" evidence="2">
    <location>
        <begin position="1"/>
        <end position="21"/>
    </location>
</feature>
<dbReference type="EMBL" id="JACEFB010000015">
    <property type="protein sequence ID" value="MBA2227535.1"/>
    <property type="molecule type" value="Genomic_DNA"/>
</dbReference>
<dbReference type="Pfam" id="PF07676">
    <property type="entry name" value="PD40"/>
    <property type="match status" value="3"/>
</dbReference>